<feature type="region of interest" description="Disordered" evidence="5">
    <location>
        <begin position="930"/>
        <end position="968"/>
    </location>
</feature>
<organism evidence="6 7">
    <name type="scientific">Cyclostephanos tholiformis</name>
    <dbReference type="NCBI Taxonomy" id="382380"/>
    <lineage>
        <taxon>Eukaryota</taxon>
        <taxon>Sar</taxon>
        <taxon>Stramenopiles</taxon>
        <taxon>Ochrophyta</taxon>
        <taxon>Bacillariophyta</taxon>
        <taxon>Coscinodiscophyceae</taxon>
        <taxon>Thalassiosirophycidae</taxon>
        <taxon>Stephanodiscales</taxon>
        <taxon>Stephanodiscaceae</taxon>
        <taxon>Cyclostephanos</taxon>
    </lineage>
</organism>
<dbReference type="InterPro" id="IPR000048">
    <property type="entry name" value="IQ_motif_EF-hand-BS"/>
</dbReference>
<feature type="compositionally biased region" description="Basic and acidic residues" evidence="5">
    <location>
        <begin position="2259"/>
        <end position="2282"/>
    </location>
</feature>
<feature type="compositionally biased region" description="Basic and acidic residues" evidence="5">
    <location>
        <begin position="1156"/>
        <end position="1167"/>
    </location>
</feature>
<feature type="compositionally biased region" description="Low complexity" evidence="5">
    <location>
        <begin position="335"/>
        <end position="354"/>
    </location>
</feature>
<feature type="region of interest" description="Disordered" evidence="5">
    <location>
        <begin position="1417"/>
        <end position="1437"/>
    </location>
</feature>
<feature type="compositionally biased region" description="Basic and acidic residues" evidence="5">
    <location>
        <begin position="630"/>
        <end position="641"/>
    </location>
</feature>
<feature type="compositionally biased region" description="Polar residues" evidence="5">
    <location>
        <begin position="472"/>
        <end position="485"/>
    </location>
</feature>
<evidence type="ECO:0000256" key="5">
    <source>
        <dbReference type="SAM" id="MobiDB-lite"/>
    </source>
</evidence>
<feature type="compositionally biased region" description="Low complexity" evidence="5">
    <location>
        <begin position="362"/>
        <end position="371"/>
    </location>
</feature>
<dbReference type="SUPFAM" id="SSF52540">
    <property type="entry name" value="P-loop containing nucleoside triphosphate hydrolases"/>
    <property type="match status" value="1"/>
</dbReference>
<feature type="compositionally biased region" description="Basic and acidic residues" evidence="5">
    <location>
        <begin position="45"/>
        <end position="58"/>
    </location>
</feature>
<protein>
    <recommendedName>
        <fullName evidence="8">PDZ domain-containing protein</fullName>
    </recommendedName>
</protein>
<keyword evidence="7" id="KW-1185">Reference proteome</keyword>
<dbReference type="InterPro" id="IPR051185">
    <property type="entry name" value="ASPM"/>
</dbReference>
<evidence type="ECO:0000256" key="3">
    <source>
        <dbReference type="ARBA" id="ARBA00022737"/>
    </source>
</evidence>
<feature type="region of interest" description="Disordered" evidence="5">
    <location>
        <begin position="150"/>
        <end position="176"/>
    </location>
</feature>
<feature type="non-terminal residue" evidence="6">
    <location>
        <position position="1"/>
    </location>
</feature>
<feature type="compositionally biased region" description="Low complexity" evidence="5">
    <location>
        <begin position="204"/>
        <end position="213"/>
    </location>
</feature>
<name>A0ABD3RBR5_9STRA</name>
<evidence type="ECO:0000256" key="4">
    <source>
        <dbReference type="ARBA" id="ARBA00022860"/>
    </source>
</evidence>
<dbReference type="Proteomes" id="UP001530377">
    <property type="component" value="Unassembled WGS sequence"/>
</dbReference>
<proteinExistence type="predicted"/>
<dbReference type="GO" id="GO:0005737">
    <property type="term" value="C:cytoplasm"/>
    <property type="evidence" value="ECO:0007669"/>
    <property type="project" value="UniProtKB-SubCell"/>
</dbReference>
<reference evidence="6 7" key="1">
    <citation type="submission" date="2024-10" db="EMBL/GenBank/DDBJ databases">
        <title>Updated reference genomes for cyclostephanoid diatoms.</title>
        <authorList>
            <person name="Roberts W.R."/>
            <person name="Alverson A.J."/>
        </authorList>
    </citation>
    <scope>NUCLEOTIDE SEQUENCE [LARGE SCALE GENOMIC DNA]</scope>
    <source>
        <strain evidence="6 7">AJA228-03</strain>
    </source>
</reference>
<feature type="compositionally biased region" description="Polar residues" evidence="5">
    <location>
        <begin position="930"/>
        <end position="948"/>
    </location>
</feature>
<feature type="compositionally biased region" description="Basic and acidic residues" evidence="5">
    <location>
        <begin position="666"/>
        <end position="683"/>
    </location>
</feature>
<comment type="subcellular location">
    <subcellularLocation>
        <location evidence="1">Cytoplasm</location>
    </subcellularLocation>
</comment>
<feature type="compositionally biased region" description="Polar residues" evidence="5">
    <location>
        <begin position="596"/>
        <end position="612"/>
    </location>
</feature>
<feature type="compositionally biased region" description="Basic and acidic residues" evidence="5">
    <location>
        <begin position="1422"/>
        <end position="1437"/>
    </location>
</feature>
<feature type="compositionally biased region" description="Basic and acidic residues" evidence="5">
    <location>
        <begin position="1030"/>
        <end position="1043"/>
    </location>
</feature>
<feature type="region of interest" description="Disordered" evidence="5">
    <location>
        <begin position="39"/>
        <end position="58"/>
    </location>
</feature>
<keyword evidence="3" id="KW-0677">Repeat</keyword>
<feature type="compositionally biased region" description="Basic and acidic residues" evidence="5">
    <location>
        <begin position="2226"/>
        <end position="2250"/>
    </location>
</feature>
<feature type="compositionally biased region" description="Low complexity" evidence="5">
    <location>
        <begin position="1517"/>
        <end position="1532"/>
    </location>
</feature>
<dbReference type="InterPro" id="IPR027417">
    <property type="entry name" value="P-loop_NTPase"/>
</dbReference>
<feature type="region of interest" description="Disordered" evidence="5">
    <location>
        <begin position="266"/>
        <end position="392"/>
    </location>
</feature>
<feature type="region of interest" description="Disordered" evidence="5">
    <location>
        <begin position="1498"/>
        <end position="1552"/>
    </location>
</feature>
<dbReference type="SMART" id="SM00015">
    <property type="entry name" value="IQ"/>
    <property type="match status" value="13"/>
</dbReference>
<dbReference type="PROSITE" id="PS50096">
    <property type="entry name" value="IQ"/>
    <property type="match status" value="3"/>
</dbReference>
<feature type="compositionally biased region" description="Polar residues" evidence="5">
    <location>
        <begin position="1066"/>
        <end position="1078"/>
    </location>
</feature>
<feature type="compositionally biased region" description="Polar residues" evidence="5">
    <location>
        <begin position="372"/>
        <end position="385"/>
    </location>
</feature>
<dbReference type="CDD" id="cd23767">
    <property type="entry name" value="IQCD"/>
    <property type="match status" value="1"/>
</dbReference>
<evidence type="ECO:0000256" key="1">
    <source>
        <dbReference type="ARBA" id="ARBA00004496"/>
    </source>
</evidence>
<keyword evidence="4" id="KW-0112">Calmodulin-binding</keyword>
<dbReference type="Gene3D" id="1.20.5.190">
    <property type="match status" value="5"/>
</dbReference>
<feature type="compositionally biased region" description="Basic and acidic residues" evidence="5">
    <location>
        <begin position="1505"/>
        <end position="1516"/>
    </location>
</feature>
<feature type="region of interest" description="Disordered" evidence="5">
    <location>
        <begin position="769"/>
        <end position="833"/>
    </location>
</feature>
<keyword evidence="2" id="KW-0963">Cytoplasm</keyword>
<evidence type="ECO:0000313" key="7">
    <source>
        <dbReference type="Proteomes" id="UP001530377"/>
    </source>
</evidence>
<evidence type="ECO:0000256" key="2">
    <source>
        <dbReference type="ARBA" id="ARBA00022490"/>
    </source>
</evidence>
<accession>A0ABD3RBR5</accession>
<feature type="region of interest" description="Disordered" evidence="5">
    <location>
        <begin position="980"/>
        <end position="1078"/>
    </location>
</feature>
<feature type="compositionally biased region" description="Polar residues" evidence="5">
    <location>
        <begin position="294"/>
        <end position="303"/>
    </location>
</feature>
<feature type="region of interest" description="Disordered" evidence="5">
    <location>
        <begin position="1582"/>
        <end position="1642"/>
    </location>
</feature>
<dbReference type="EMBL" id="JALLPB020000340">
    <property type="protein sequence ID" value="KAL3810308.1"/>
    <property type="molecule type" value="Genomic_DNA"/>
</dbReference>
<feature type="compositionally biased region" description="Basic and acidic residues" evidence="5">
    <location>
        <begin position="438"/>
        <end position="450"/>
    </location>
</feature>
<dbReference type="Pfam" id="PF00612">
    <property type="entry name" value="IQ"/>
    <property type="match status" value="7"/>
</dbReference>
<evidence type="ECO:0000313" key="6">
    <source>
        <dbReference type="EMBL" id="KAL3810308.1"/>
    </source>
</evidence>
<dbReference type="PANTHER" id="PTHR22706">
    <property type="entry name" value="ASSEMBLY FACTOR FOR SPINDLE MICROTUBULES"/>
    <property type="match status" value="1"/>
</dbReference>
<feature type="region of interest" description="Disordered" evidence="5">
    <location>
        <begin position="2226"/>
        <end position="2282"/>
    </location>
</feature>
<feature type="region of interest" description="Disordered" evidence="5">
    <location>
        <begin position="1454"/>
        <end position="1478"/>
    </location>
</feature>
<feature type="compositionally biased region" description="Low complexity" evidence="5">
    <location>
        <begin position="957"/>
        <end position="968"/>
    </location>
</feature>
<gene>
    <name evidence="6" type="ORF">ACHAXA_006535</name>
</gene>
<dbReference type="PANTHER" id="PTHR22706:SF1">
    <property type="entry name" value="ASSEMBLY FACTOR FOR SPINDLE MICROTUBULES"/>
    <property type="match status" value="1"/>
</dbReference>
<feature type="region of interest" description="Disordered" evidence="5">
    <location>
        <begin position="1109"/>
        <end position="1181"/>
    </location>
</feature>
<comment type="caution">
    <text evidence="6">The sequence shown here is derived from an EMBL/GenBank/DDBJ whole genome shotgun (WGS) entry which is preliminary data.</text>
</comment>
<feature type="compositionally biased region" description="Polar residues" evidence="5">
    <location>
        <begin position="1607"/>
        <end position="1635"/>
    </location>
</feature>
<feature type="region of interest" description="Disordered" evidence="5">
    <location>
        <begin position="199"/>
        <end position="241"/>
    </location>
</feature>
<feature type="region of interest" description="Disordered" evidence="5">
    <location>
        <begin position="666"/>
        <end position="712"/>
    </location>
</feature>
<feature type="compositionally biased region" description="Basic and acidic residues" evidence="5">
    <location>
        <begin position="698"/>
        <end position="712"/>
    </location>
</feature>
<dbReference type="GO" id="GO:0005516">
    <property type="term" value="F:calmodulin binding"/>
    <property type="evidence" value="ECO:0007669"/>
    <property type="project" value="UniProtKB-KW"/>
</dbReference>
<feature type="region of interest" description="Disordered" evidence="5">
    <location>
        <begin position="407"/>
        <end position="489"/>
    </location>
</feature>
<sequence>GVRVDNNMNKGEREGGEPSLLCDKDNYYFVLLEKENLPAGALHGRSGEKKSGPEGDRTRLNTWSAKCYHVGPIPLPPGDFAPRSNASQNSYVKKGGVVGGSGDGNTNSPYNVNLKSPSEIRGRKVLVVEGGSDSGGEVGAVGATRIGPSVNKAKQQQQHYPRGTDSSVGSGGSGSKMYEHTIVNTHSDKAKTAAIANRSVGAASNESNNINDNNEQEGKQMQQWEEEKVAKSGSPWSPQEEIQGGSVAKFQQMLWGGSARGGGTAVGAGGVMGGERSSSCSGGGSMLPPATPPRHTTGSNSLTLKDPSPRYKRNAPPPLENKGREDETSSILAQRPTTTTTSSTPPTSMRRTPTVQLPTPPSRILSSPLRSASVNNTPISRGPLTSSSSSSLSSLRQRVGNILSLTPLDTSFGKSVDDGNTEGEQSSSSSPGQQFYPARDKDDHSNDLRHNTAAASLYSSPGLKAKDLGETLTPNDGAQDDQVSSHPPPAAAVINNDEGISTFTAFKRQNVKVGLVFTRRSAQHPDVAVISRIMPESIFSRHILPSPGGGVGGGTSLEGSEVIAVNGRPVRDPRHAAELVARAVEEVRLTVKRGSRSGSSHLDLSPGKNHSLNGVGDGHDNTENNSVENVRNENFGKDGYPRERMARTLALIDASSLSQRTNVVEREMSQLSARTEEKDKDPSALEGMGENLDSDSVFTEKRKGGEEEEEWRTWKEMKGADLGQKSNLTVMSSSTPSKMATPKSAEIAKRRRKVAQAMLLSEELVEDPIKGDDSNYFVTNNDGEDANADSRRMLTEPIINQSNDDDEGEENSTNVSSGVGGNRNSGARSTACFSTASSPSAALSVAVSTALSGVSGTPSNVSSASAADRRRRAALEMYHSSVMVPDNVDDVRLGTIDVFSPPLTPKDNSMTSLSSWMKATPLNDVGRVTSFGSTTSKARTDVTTSSVATARMGGSGNRSNSSSGEVESAVATLASNSFTSLTASSPSSGFNSGKNGDAQVENPTNAPTRLESPAAQRRRERAAHRQLIGAEDRGGDFPVREGTPKVGDGYWPKIQASKSPAEKATASKSVGTPPQTMPASADLAQWQLLQAKPANRVLASDPVCGTPDHFRLSKSSEESSTVASGVASGVGSSANSGNHRSSRSALGFSKLKSRSRLREGSLDKMDGQKTVGSQLEEYAPKKKKPSIFGVARLIRKASSRKPKSSDNDTNLFQGASPMSFTGPSTVSSASKAAATPVIVEEKRESDEFLVPPTLNTSSHLLAGKDPFSNNMSTTHGDGSWEGSDFFKDNPFTSSLFEIDLASGSNGSKDAFGFPTKPVSDGVMGNKPLPVSSNADRVDANTIFNLDVIGHDSWADPAAVLSVNVTPQRDNVACHVNDHQHDNVDANSYDESEMSEVTDPTFSSSSIIQTTKGKNIVDNSDSSIKENHKRESRQHIDRRTKLPLASISASFVEKPPPLVSLGTIESENEREDKNRDLDTTLPVAKSRILSKYAKSGKVRRGAVHSSIEDKDKIEEQSSSRSIGSVGSSSLNSGTEKFRLGPETSPAMKSKTPISSNLSTACKGGATTAASASANALAEISHMSGGASPLKQQHRATSSPLPRRRKSPVRTTTASTDGNTSLVKPISSPTRSPNKKYSSPYRMKKVSPSAVENPAYYSMETRLGQIKDPIQRAGVKLLWAAAIPIQTQARRFMARQVAIRRMCAVLTIQAFARRWIAERDLEIAIWSAIQIQASFRGWFARDSLEDKHYCATQIQRVARGYLATMHVFENLYSITIVQSIVRMHLAINHAVDRLSSIITIQSWWRGVNTRQLIQNMDYSAVAIQTQWRRYIAQITYQFDIIDIIIVQSVARRWKDRRALATNRLQCFARVILAKKKLREKKAMHALFTRHISATKIQARWRSYIAQVDMLVTIVNVIVIQSLWRRRNAMKMYMPLLHRMKLAKERKRQNSAIAIQSTWRGFVVYSTYLIKRYENKAASTIQATWRGYWQATNYSVLYCAIIKVQSFVRGCQERSWYAFQHRCATIIQASSRRLLVRKECHTECMVSILIAAAANSLRMRNAAKRLQFWWMDEIWKKKEKHAALVIERFFIYVKKEVEREVEALRKKKKERRRRRKMKQSDDYILERAWLGVADDTVTPVAQTLLSHKAVASHNPAIVNGAGDKFSSTKLNQYRSRGVIQTFDEDVESDVSGLTDLDFGYRNNGTRKIRKKSNIELEEDFSLEEAFRESEAEMAKEQQRDVTDEFTHRYDKSRHSVSGKESSPYRDQRSQGYRGYEHKERRMYER</sequence>
<evidence type="ECO:0008006" key="8">
    <source>
        <dbReference type="Google" id="ProtNLM"/>
    </source>
</evidence>
<feature type="region of interest" description="Disordered" evidence="5">
    <location>
        <begin position="592"/>
        <end position="641"/>
    </location>
</feature>
<feature type="compositionally biased region" description="Low complexity" evidence="5">
    <location>
        <begin position="1118"/>
        <end position="1138"/>
    </location>
</feature>